<name>A0A6S7AGR9_9BURK</name>
<gene>
    <name evidence="1" type="ORF">LMG3441_04736</name>
</gene>
<organism evidence="1 2">
    <name type="scientific">Achromobacter kerstersii</name>
    <dbReference type="NCBI Taxonomy" id="1353890"/>
    <lineage>
        <taxon>Bacteria</taxon>
        <taxon>Pseudomonadati</taxon>
        <taxon>Pseudomonadota</taxon>
        <taxon>Betaproteobacteria</taxon>
        <taxon>Burkholderiales</taxon>
        <taxon>Alcaligenaceae</taxon>
        <taxon>Achromobacter</taxon>
    </lineage>
</organism>
<keyword evidence="2" id="KW-1185">Reference proteome</keyword>
<reference evidence="1 2" key="1">
    <citation type="submission" date="2020-04" db="EMBL/GenBank/DDBJ databases">
        <authorList>
            <person name="De Canck E."/>
        </authorList>
    </citation>
    <scope>NUCLEOTIDE SEQUENCE [LARGE SCALE GENOMIC DNA]</scope>
    <source>
        <strain evidence="1 2">LMG 3441</strain>
    </source>
</reference>
<dbReference type="AlphaFoldDB" id="A0A6S7AGR9"/>
<accession>A0A6S7AGR9</accession>
<dbReference type="EMBL" id="CADIJQ010000009">
    <property type="protein sequence ID" value="CAB3731725.1"/>
    <property type="molecule type" value="Genomic_DNA"/>
</dbReference>
<evidence type="ECO:0000313" key="2">
    <source>
        <dbReference type="Proteomes" id="UP000494269"/>
    </source>
</evidence>
<protein>
    <submittedName>
        <fullName evidence="1">Uncharacterized protein</fullName>
    </submittedName>
</protein>
<evidence type="ECO:0000313" key="1">
    <source>
        <dbReference type="EMBL" id="CAB3731725.1"/>
    </source>
</evidence>
<dbReference type="Proteomes" id="UP000494269">
    <property type="component" value="Unassembled WGS sequence"/>
</dbReference>
<sequence>MISGIRPVAEKTIWAIETMPGMKGWFDAEGATESLSLPSPASWPFPEIPEQEVRALPPAQLSALQDLVDE</sequence>
<proteinExistence type="predicted"/>